<sequence>MKGGGGSADVGEDVAAEDGIEKPPPLPSFIEPVVTLHPPFSPSLPIIHRARDLLQSHPPPRHLHQRRRSLRRRSLFTNLRCAPSVSAPSVVAPSIAPETTVNPSSLTNSFDLRSALEREKRKNASSPLPPSTPTSVATPSFNPNLHRGSLCKPQPPSRPLHLRRCSFRRYSVCSFRRYSVFINLHRCRRSFCRPPSVSIPSISVSVNPQSSLTEPSIIASSRYYHSHCCFPSRRSCSCSLEGY</sequence>
<feature type="region of interest" description="Disordered" evidence="1">
    <location>
        <begin position="117"/>
        <end position="142"/>
    </location>
</feature>
<keyword evidence="3" id="KW-1185">Reference proteome</keyword>
<comment type="caution">
    <text evidence="2">The sequence shown here is derived from an EMBL/GenBank/DDBJ whole genome shotgun (WGS) entry which is preliminary data.</text>
</comment>
<protein>
    <submittedName>
        <fullName evidence="2">Uncharacterized protein</fullName>
    </submittedName>
</protein>
<dbReference type="Proteomes" id="UP001341840">
    <property type="component" value="Unassembled WGS sequence"/>
</dbReference>
<proteinExistence type="predicted"/>
<organism evidence="2 3">
    <name type="scientific">Stylosanthes scabra</name>
    <dbReference type="NCBI Taxonomy" id="79078"/>
    <lineage>
        <taxon>Eukaryota</taxon>
        <taxon>Viridiplantae</taxon>
        <taxon>Streptophyta</taxon>
        <taxon>Embryophyta</taxon>
        <taxon>Tracheophyta</taxon>
        <taxon>Spermatophyta</taxon>
        <taxon>Magnoliopsida</taxon>
        <taxon>eudicotyledons</taxon>
        <taxon>Gunneridae</taxon>
        <taxon>Pentapetalae</taxon>
        <taxon>rosids</taxon>
        <taxon>fabids</taxon>
        <taxon>Fabales</taxon>
        <taxon>Fabaceae</taxon>
        <taxon>Papilionoideae</taxon>
        <taxon>50 kb inversion clade</taxon>
        <taxon>dalbergioids sensu lato</taxon>
        <taxon>Dalbergieae</taxon>
        <taxon>Pterocarpus clade</taxon>
        <taxon>Stylosanthes</taxon>
    </lineage>
</organism>
<gene>
    <name evidence="2" type="ORF">PIB30_095644</name>
</gene>
<dbReference type="EMBL" id="JASCZI010243857">
    <property type="protein sequence ID" value="MED6213678.1"/>
    <property type="molecule type" value="Genomic_DNA"/>
</dbReference>
<evidence type="ECO:0000256" key="1">
    <source>
        <dbReference type="SAM" id="MobiDB-lite"/>
    </source>
</evidence>
<feature type="region of interest" description="Disordered" evidence="1">
    <location>
        <begin position="1"/>
        <end position="26"/>
    </location>
</feature>
<evidence type="ECO:0000313" key="3">
    <source>
        <dbReference type="Proteomes" id="UP001341840"/>
    </source>
</evidence>
<evidence type="ECO:0000313" key="2">
    <source>
        <dbReference type="EMBL" id="MED6213678.1"/>
    </source>
</evidence>
<name>A0ABU6YXN5_9FABA</name>
<accession>A0ABU6YXN5</accession>
<reference evidence="2 3" key="1">
    <citation type="journal article" date="2023" name="Plants (Basel)">
        <title>Bridging the Gap: Combining Genomics and Transcriptomics Approaches to Understand Stylosanthes scabra, an Orphan Legume from the Brazilian Caatinga.</title>
        <authorList>
            <person name="Ferreira-Neto J.R.C."/>
            <person name="da Silva M.D."/>
            <person name="Binneck E."/>
            <person name="de Melo N.F."/>
            <person name="da Silva R.H."/>
            <person name="de Melo A.L.T.M."/>
            <person name="Pandolfi V."/>
            <person name="Bustamante F.O."/>
            <person name="Brasileiro-Vidal A.C."/>
            <person name="Benko-Iseppon A.M."/>
        </authorList>
    </citation>
    <scope>NUCLEOTIDE SEQUENCE [LARGE SCALE GENOMIC DNA]</scope>
    <source>
        <tissue evidence="2">Leaves</tissue>
    </source>
</reference>